<dbReference type="Pfam" id="PF00589">
    <property type="entry name" value="Phage_integrase"/>
    <property type="match status" value="1"/>
</dbReference>
<evidence type="ECO:0000256" key="2">
    <source>
        <dbReference type="ARBA" id="ARBA00022908"/>
    </source>
</evidence>
<feature type="domain" description="Core-binding (CB)" evidence="7">
    <location>
        <begin position="6"/>
        <end position="89"/>
    </location>
</feature>
<organism evidence="8 9">
    <name type="scientific">Alcanivorax jadensis T9</name>
    <dbReference type="NCBI Taxonomy" id="1177181"/>
    <lineage>
        <taxon>Bacteria</taxon>
        <taxon>Pseudomonadati</taxon>
        <taxon>Pseudomonadota</taxon>
        <taxon>Gammaproteobacteria</taxon>
        <taxon>Oceanospirillales</taxon>
        <taxon>Alcanivoracaceae</taxon>
        <taxon>Alcanivorax</taxon>
    </lineage>
</organism>
<evidence type="ECO:0000313" key="8">
    <source>
        <dbReference type="EMBL" id="KGD62051.1"/>
    </source>
</evidence>
<dbReference type="InterPro" id="IPR004107">
    <property type="entry name" value="Integrase_SAM-like_N"/>
</dbReference>
<sequence length="324" mass="37222">MHKESAGRPRLRNQFREAIRVRHYSYRTEKTYWYWIRYFIRFHKMRHPAEMAEREVSLFLTWLATSRNVAAATQNQALNALVFLYRHVIHQPLGEVENISRAKRPAKLPVVLSHSEALSVIERLPEPHRLIISLIYGSGMRVTEVARLRIKDIDFNNKTITVRDGKGGKDRTTLLPEPLSPVLTRIIKATTSRINKTPTQKRTPVSMPSALSRKYPFANISSQWHWIFPSSSICQDRDGDWVRHHIHVSAVQKTVRQAVRETGINKPATSHTFRHSFATQLLLNGTDIRTVQELLGHSDLNTTQIYTHVLGQGFAGVMSPLDRG</sequence>
<dbReference type="PANTHER" id="PTHR30349:SF64">
    <property type="entry name" value="PROPHAGE INTEGRASE INTD-RELATED"/>
    <property type="match status" value="1"/>
</dbReference>
<name>A0ABR4WFI3_9GAMM</name>
<dbReference type="Proteomes" id="UP000029443">
    <property type="component" value="Unassembled WGS sequence"/>
</dbReference>
<evidence type="ECO:0000256" key="3">
    <source>
        <dbReference type="ARBA" id="ARBA00023125"/>
    </source>
</evidence>
<dbReference type="InterPro" id="IPR010998">
    <property type="entry name" value="Integrase_recombinase_N"/>
</dbReference>
<dbReference type="PROSITE" id="PS51900">
    <property type="entry name" value="CB"/>
    <property type="match status" value="1"/>
</dbReference>
<evidence type="ECO:0000256" key="4">
    <source>
        <dbReference type="ARBA" id="ARBA00023172"/>
    </source>
</evidence>
<dbReference type="InterPro" id="IPR011946">
    <property type="entry name" value="Integrase_integron-type"/>
</dbReference>
<dbReference type="InterPro" id="IPR050090">
    <property type="entry name" value="Tyrosine_recombinase_XerCD"/>
</dbReference>
<dbReference type="EMBL" id="ARXU01000003">
    <property type="protein sequence ID" value="KGD62051.1"/>
    <property type="molecule type" value="Genomic_DNA"/>
</dbReference>
<protein>
    <submittedName>
        <fullName evidence="8">Integron integrase</fullName>
    </submittedName>
</protein>
<dbReference type="PROSITE" id="PS51898">
    <property type="entry name" value="TYR_RECOMBINASE"/>
    <property type="match status" value="1"/>
</dbReference>
<gene>
    <name evidence="8" type="ORF">T9A_01260</name>
</gene>
<keyword evidence="2" id="KW-0229">DNA integration</keyword>
<dbReference type="PANTHER" id="PTHR30349">
    <property type="entry name" value="PHAGE INTEGRASE-RELATED"/>
    <property type="match status" value="1"/>
</dbReference>
<dbReference type="InterPro" id="IPR044068">
    <property type="entry name" value="CB"/>
</dbReference>
<dbReference type="InterPro" id="IPR013762">
    <property type="entry name" value="Integrase-like_cat_sf"/>
</dbReference>
<keyword evidence="3 5" id="KW-0238">DNA-binding</keyword>
<reference evidence="8 9" key="1">
    <citation type="submission" date="2012-09" db="EMBL/GenBank/DDBJ databases">
        <title>Genome Sequence of alkane-degrading Bacterium Alcanivorax jadensis T9.</title>
        <authorList>
            <person name="Lai Q."/>
            <person name="Shao Z."/>
        </authorList>
    </citation>
    <scope>NUCLEOTIDE SEQUENCE [LARGE SCALE GENOMIC DNA]</scope>
    <source>
        <strain evidence="8 9">T9</strain>
    </source>
</reference>
<keyword evidence="4" id="KW-0233">DNA recombination</keyword>
<evidence type="ECO:0000256" key="5">
    <source>
        <dbReference type="PROSITE-ProRule" id="PRU01248"/>
    </source>
</evidence>
<dbReference type="InterPro" id="IPR002104">
    <property type="entry name" value="Integrase_catalytic"/>
</dbReference>
<dbReference type="Gene3D" id="1.10.443.10">
    <property type="entry name" value="Intergrase catalytic core"/>
    <property type="match status" value="1"/>
</dbReference>
<dbReference type="Gene3D" id="1.10.150.130">
    <property type="match status" value="1"/>
</dbReference>
<accession>A0ABR4WFI3</accession>
<feature type="domain" description="Tyr recombinase" evidence="6">
    <location>
        <begin position="107"/>
        <end position="319"/>
    </location>
</feature>
<comment type="similarity">
    <text evidence="1">Belongs to the 'phage' integrase family.</text>
</comment>
<evidence type="ECO:0000256" key="1">
    <source>
        <dbReference type="ARBA" id="ARBA00008857"/>
    </source>
</evidence>
<proteinExistence type="inferred from homology"/>
<evidence type="ECO:0000259" key="6">
    <source>
        <dbReference type="PROSITE" id="PS51898"/>
    </source>
</evidence>
<dbReference type="RefSeq" id="WP_035246106.1">
    <property type="nucleotide sequence ID" value="NZ_ARXU01000003.1"/>
</dbReference>
<dbReference type="Pfam" id="PF13495">
    <property type="entry name" value="Phage_int_SAM_4"/>
    <property type="match status" value="1"/>
</dbReference>
<dbReference type="InterPro" id="IPR011010">
    <property type="entry name" value="DNA_brk_join_enz"/>
</dbReference>
<dbReference type="SUPFAM" id="SSF56349">
    <property type="entry name" value="DNA breaking-rejoining enzymes"/>
    <property type="match status" value="1"/>
</dbReference>
<comment type="caution">
    <text evidence="8">The sequence shown here is derived from an EMBL/GenBank/DDBJ whole genome shotgun (WGS) entry which is preliminary data.</text>
</comment>
<keyword evidence="9" id="KW-1185">Reference proteome</keyword>
<dbReference type="NCBIfam" id="TIGR02249">
    <property type="entry name" value="integrase_gron"/>
    <property type="match status" value="1"/>
</dbReference>
<evidence type="ECO:0000259" key="7">
    <source>
        <dbReference type="PROSITE" id="PS51900"/>
    </source>
</evidence>
<evidence type="ECO:0000313" key="9">
    <source>
        <dbReference type="Proteomes" id="UP000029443"/>
    </source>
</evidence>